<comment type="caution">
    <text evidence="8">The sequence shown here is derived from an EMBL/GenBank/DDBJ whole genome shotgun (WGS) entry which is preliminary data.</text>
</comment>
<dbReference type="PANTHER" id="PTHR24339:SF28">
    <property type="entry name" value="E5-RELATED"/>
    <property type="match status" value="1"/>
</dbReference>
<dbReference type="Proteomes" id="UP001159405">
    <property type="component" value="Unassembled WGS sequence"/>
</dbReference>
<dbReference type="PRINTS" id="PR00024">
    <property type="entry name" value="HOMEOBOX"/>
</dbReference>
<dbReference type="Gene3D" id="1.10.10.60">
    <property type="entry name" value="Homeodomain-like"/>
    <property type="match status" value="1"/>
</dbReference>
<dbReference type="PROSITE" id="PS00027">
    <property type="entry name" value="HOMEOBOX_1"/>
    <property type="match status" value="1"/>
</dbReference>
<keyword evidence="2 5" id="KW-0238">DNA-binding</keyword>
<evidence type="ECO:0000256" key="2">
    <source>
        <dbReference type="ARBA" id="ARBA00023125"/>
    </source>
</evidence>
<dbReference type="PROSITE" id="PS50071">
    <property type="entry name" value="HOMEOBOX_2"/>
    <property type="match status" value="1"/>
</dbReference>
<dbReference type="CDD" id="cd00086">
    <property type="entry name" value="homeodomain"/>
    <property type="match status" value="1"/>
</dbReference>
<protein>
    <recommendedName>
        <fullName evidence="7">Homeobox domain-containing protein</fullName>
    </recommendedName>
</protein>
<comment type="subcellular location">
    <subcellularLocation>
        <location evidence="1 5 6">Nucleus</location>
    </subcellularLocation>
</comment>
<dbReference type="SUPFAM" id="SSF46689">
    <property type="entry name" value="Homeodomain-like"/>
    <property type="match status" value="1"/>
</dbReference>
<evidence type="ECO:0000256" key="4">
    <source>
        <dbReference type="ARBA" id="ARBA00023242"/>
    </source>
</evidence>
<dbReference type="InterPro" id="IPR000047">
    <property type="entry name" value="HTH_motif"/>
</dbReference>
<evidence type="ECO:0000256" key="6">
    <source>
        <dbReference type="RuleBase" id="RU000682"/>
    </source>
</evidence>
<keyword evidence="9" id="KW-1185">Reference proteome</keyword>
<name>A0ABN8P1N2_9CNID</name>
<feature type="domain" description="Homeobox" evidence="7">
    <location>
        <begin position="154"/>
        <end position="214"/>
    </location>
</feature>
<dbReference type="EMBL" id="CALNXK010000041">
    <property type="protein sequence ID" value="CAH3125599.1"/>
    <property type="molecule type" value="Genomic_DNA"/>
</dbReference>
<evidence type="ECO:0000256" key="3">
    <source>
        <dbReference type="ARBA" id="ARBA00023155"/>
    </source>
</evidence>
<gene>
    <name evidence="8" type="ORF">PLOB_00031924</name>
</gene>
<dbReference type="PRINTS" id="PR00031">
    <property type="entry name" value="HTHREPRESSR"/>
</dbReference>
<feature type="DNA-binding region" description="Homeobox" evidence="5">
    <location>
        <begin position="156"/>
        <end position="215"/>
    </location>
</feature>
<dbReference type="InterPro" id="IPR020479">
    <property type="entry name" value="HD_metazoa"/>
</dbReference>
<dbReference type="SMART" id="SM00389">
    <property type="entry name" value="HOX"/>
    <property type="match status" value="1"/>
</dbReference>
<evidence type="ECO:0000313" key="9">
    <source>
        <dbReference type="Proteomes" id="UP001159405"/>
    </source>
</evidence>
<evidence type="ECO:0000313" key="8">
    <source>
        <dbReference type="EMBL" id="CAH3125599.1"/>
    </source>
</evidence>
<reference evidence="8 9" key="1">
    <citation type="submission" date="2022-05" db="EMBL/GenBank/DDBJ databases">
        <authorList>
            <consortium name="Genoscope - CEA"/>
            <person name="William W."/>
        </authorList>
    </citation>
    <scope>NUCLEOTIDE SEQUENCE [LARGE SCALE GENOMIC DNA]</scope>
</reference>
<proteinExistence type="predicted"/>
<dbReference type="InterPro" id="IPR017970">
    <property type="entry name" value="Homeobox_CS"/>
</dbReference>
<sequence length="222" mass="25505">MQPTDHTATSPWSSLSQNWFRPTMNSSFYSVQGMSPDSTRNINRLTEHMMHSPTAGERPTSRMPQHLNALPHTFPSSYYPSVNSYYSISPGCQEVGTRTNPYHVLEHGGAGAADVERLNQLFEKTKTGGVVGTTDLSPRVEDRNGLRYINDKIIRPQRGRTVFSAKQLHELEKVFVNDQYISGQQRRRLSSQLGLTETQVRVWFQNRRIKWRKQKLERKVKA</sequence>
<keyword evidence="3 5" id="KW-0371">Homeobox</keyword>
<dbReference type="InterPro" id="IPR050877">
    <property type="entry name" value="EMX-VAX-Noto_Homeobox_TFs"/>
</dbReference>
<accession>A0ABN8P1N2</accession>
<dbReference type="InterPro" id="IPR009057">
    <property type="entry name" value="Homeodomain-like_sf"/>
</dbReference>
<dbReference type="InterPro" id="IPR001356">
    <property type="entry name" value="HD"/>
</dbReference>
<organism evidence="8 9">
    <name type="scientific">Porites lobata</name>
    <dbReference type="NCBI Taxonomy" id="104759"/>
    <lineage>
        <taxon>Eukaryota</taxon>
        <taxon>Metazoa</taxon>
        <taxon>Cnidaria</taxon>
        <taxon>Anthozoa</taxon>
        <taxon>Hexacorallia</taxon>
        <taxon>Scleractinia</taxon>
        <taxon>Fungiina</taxon>
        <taxon>Poritidae</taxon>
        <taxon>Porites</taxon>
    </lineage>
</organism>
<keyword evidence="4 5" id="KW-0539">Nucleus</keyword>
<evidence type="ECO:0000256" key="1">
    <source>
        <dbReference type="ARBA" id="ARBA00004123"/>
    </source>
</evidence>
<dbReference type="Pfam" id="PF00046">
    <property type="entry name" value="Homeodomain"/>
    <property type="match status" value="1"/>
</dbReference>
<evidence type="ECO:0000256" key="5">
    <source>
        <dbReference type="PROSITE-ProRule" id="PRU00108"/>
    </source>
</evidence>
<dbReference type="PANTHER" id="PTHR24339">
    <property type="entry name" value="HOMEOBOX PROTEIN EMX-RELATED"/>
    <property type="match status" value="1"/>
</dbReference>
<evidence type="ECO:0000259" key="7">
    <source>
        <dbReference type="PROSITE" id="PS50071"/>
    </source>
</evidence>